<comment type="catalytic activity">
    <reaction evidence="4">
        <text>L-alanine = D-alanine</text>
        <dbReference type="Rhea" id="RHEA:20249"/>
        <dbReference type="ChEBI" id="CHEBI:57416"/>
        <dbReference type="ChEBI" id="CHEBI:57972"/>
        <dbReference type="EC" id="5.1.1.1"/>
    </reaction>
</comment>
<evidence type="ECO:0000256" key="3">
    <source>
        <dbReference type="ARBA" id="ARBA00023235"/>
    </source>
</evidence>
<evidence type="ECO:0000259" key="5">
    <source>
        <dbReference type="PROSITE" id="PS50222"/>
    </source>
</evidence>
<dbReference type="InterPro" id="IPR011079">
    <property type="entry name" value="Ala_racemase_C"/>
</dbReference>
<comment type="cofactor">
    <cofactor evidence="1 4">
        <name>pyridoxal 5'-phosphate</name>
        <dbReference type="ChEBI" id="CHEBI:597326"/>
    </cofactor>
</comment>
<keyword evidence="7" id="KW-1185">Reference proteome</keyword>
<evidence type="ECO:0000256" key="4">
    <source>
        <dbReference type="HAMAP-Rule" id="MF_01201"/>
    </source>
</evidence>
<comment type="caution">
    <text evidence="6">The sequence shown here is derived from an EMBL/GenBank/DDBJ whole genome shotgun (WGS) entry which is preliminary data.</text>
</comment>
<dbReference type="PANTHER" id="PTHR30511:SF0">
    <property type="entry name" value="ALANINE RACEMASE, CATABOLIC-RELATED"/>
    <property type="match status" value="1"/>
</dbReference>
<reference evidence="6 7" key="1">
    <citation type="submission" date="2020-08" db="EMBL/GenBank/DDBJ databases">
        <title>Genome public.</title>
        <authorList>
            <person name="Liu C."/>
            <person name="Sun Q."/>
        </authorList>
    </citation>
    <scope>NUCLEOTIDE SEQUENCE [LARGE SCALE GENOMIC DNA]</scope>
    <source>
        <strain evidence="6 7">NSJ-37</strain>
    </source>
</reference>
<organism evidence="6 7">
    <name type="scientific">Jutongia huaianensis</name>
    <dbReference type="NCBI Taxonomy" id="2763668"/>
    <lineage>
        <taxon>Bacteria</taxon>
        <taxon>Bacillati</taxon>
        <taxon>Bacillota</taxon>
        <taxon>Clostridia</taxon>
        <taxon>Lachnospirales</taxon>
        <taxon>Lachnospiraceae</taxon>
        <taxon>Jutongia</taxon>
    </lineage>
</organism>
<evidence type="ECO:0000313" key="7">
    <source>
        <dbReference type="Proteomes" id="UP000606193"/>
    </source>
</evidence>
<proteinExistence type="inferred from homology"/>
<keyword evidence="3 4" id="KW-0413">Isomerase</keyword>
<name>A0ABR7N311_9FIRM</name>
<dbReference type="PROSITE" id="PS00395">
    <property type="entry name" value="ALANINE_RACEMASE"/>
    <property type="match status" value="1"/>
</dbReference>
<feature type="domain" description="EF-hand" evidence="5">
    <location>
        <begin position="339"/>
        <end position="359"/>
    </location>
</feature>
<comment type="function">
    <text evidence="4">Catalyzes the interconversion of L-alanine and D-alanine. May also act on other amino acids.</text>
</comment>
<dbReference type="InterPro" id="IPR009006">
    <property type="entry name" value="Ala_racemase/Decarboxylase_C"/>
</dbReference>
<feature type="binding site" evidence="4">
    <location>
        <position position="135"/>
    </location>
    <ligand>
        <name>substrate</name>
    </ligand>
</feature>
<dbReference type="NCBIfam" id="TIGR00492">
    <property type="entry name" value="alr"/>
    <property type="match status" value="1"/>
</dbReference>
<feature type="active site" description="Proton acceptor; specific for D-alanine" evidence="4">
    <location>
        <position position="38"/>
    </location>
</feature>
<dbReference type="EC" id="5.1.1.1" evidence="4"/>
<comment type="pathway">
    <text evidence="4">Amino-acid biosynthesis; D-alanine biosynthesis; D-alanine from L-alanine: step 1/1.</text>
</comment>
<dbReference type="InterPro" id="IPR020622">
    <property type="entry name" value="Ala_racemase_pyridoxalP-BS"/>
</dbReference>
<feature type="binding site" evidence="4">
    <location>
        <position position="314"/>
    </location>
    <ligand>
        <name>substrate</name>
    </ligand>
</feature>
<dbReference type="InterPro" id="IPR002048">
    <property type="entry name" value="EF_hand_dom"/>
</dbReference>
<dbReference type="RefSeq" id="WP_249298232.1">
    <property type="nucleotide sequence ID" value="NZ_JACRSX010000015.1"/>
</dbReference>
<dbReference type="Proteomes" id="UP000606193">
    <property type="component" value="Unassembled WGS sequence"/>
</dbReference>
<keyword evidence="2 4" id="KW-0663">Pyridoxal phosphate</keyword>
<evidence type="ECO:0000256" key="2">
    <source>
        <dbReference type="ARBA" id="ARBA00022898"/>
    </source>
</evidence>
<dbReference type="GO" id="GO:0008784">
    <property type="term" value="F:alanine racemase activity"/>
    <property type="evidence" value="ECO:0007669"/>
    <property type="project" value="UniProtKB-EC"/>
</dbReference>
<dbReference type="Gene3D" id="3.20.20.10">
    <property type="entry name" value="Alanine racemase"/>
    <property type="match status" value="1"/>
</dbReference>
<gene>
    <name evidence="6" type="primary">alr</name>
    <name evidence="6" type="ORF">H8704_10360</name>
</gene>
<dbReference type="SUPFAM" id="SSF51419">
    <property type="entry name" value="PLP-binding barrel"/>
    <property type="match status" value="1"/>
</dbReference>
<accession>A0ABR7N311</accession>
<dbReference type="InterPro" id="IPR001608">
    <property type="entry name" value="Ala_racemase_N"/>
</dbReference>
<comment type="similarity">
    <text evidence="4">Belongs to the alanine racemase family.</text>
</comment>
<dbReference type="SMART" id="SM01005">
    <property type="entry name" value="Ala_racemase_C"/>
    <property type="match status" value="1"/>
</dbReference>
<dbReference type="HAMAP" id="MF_01201">
    <property type="entry name" value="Ala_racemase"/>
    <property type="match status" value="1"/>
</dbReference>
<dbReference type="EMBL" id="JACRSX010000015">
    <property type="protein sequence ID" value="MBC8563022.1"/>
    <property type="molecule type" value="Genomic_DNA"/>
</dbReference>
<evidence type="ECO:0000313" key="6">
    <source>
        <dbReference type="EMBL" id="MBC8563022.1"/>
    </source>
</evidence>
<dbReference type="Gene3D" id="2.40.37.10">
    <property type="entry name" value="Lyase, Ornithine Decarboxylase, Chain A, domain 1"/>
    <property type="match status" value="1"/>
</dbReference>
<dbReference type="PRINTS" id="PR00992">
    <property type="entry name" value="ALARACEMASE"/>
</dbReference>
<dbReference type="SUPFAM" id="SSF50621">
    <property type="entry name" value="Alanine racemase C-terminal domain-like"/>
    <property type="match status" value="1"/>
</dbReference>
<dbReference type="Pfam" id="PF00842">
    <property type="entry name" value="Ala_racemase_C"/>
    <property type="match status" value="1"/>
</dbReference>
<evidence type="ECO:0000256" key="1">
    <source>
        <dbReference type="ARBA" id="ARBA00001933"/>
    </source>
</evidence>
<dbReference type="CDD" id="cd00430">
    <property type="entry name" value="PLPDE_III_AR"/>
    <property type="match status" value="1"/>
</dbReference>
<dbReference type="Pfam" id="PF01168">
    <property type="entry name" value="Ala_racemase_N"/>
    <property type="match status" value="1"/>
</dbReference>
<protein>
    <recommendedName>
        <fullName evidence="4">Alanine racemase</fullName>
        <ecNumber evidence="4">5.1.1.1</ecNumber>
    </recommendedName>
</protein>
<dbReference type="PROSITE" id="PS50222">
    <property type="entry name" value="EF_HAND_2"/>
    <property type="match status" value="1"/>
</dbReference>
<feature type="active site" description="Proton acceptor; specific for L-alanine" evidence="4">
    <location>
        <position position="266"/>
    </location>
</feature>
<dbReference type="InterPro" id="IPR029066">
    <property type="entry name" value="PLP-binding_barrel"/>
</dbReference>
<dbReference type="PANTHER" id="PTHR30511">
    <property type="entry name" value="ALANINE RACEMASE"/>
    <property type="match status" value="1"/>
</dbReference>
<feature type="modified residue" description="N6-(pyridoxal phosphate)lysine" evidence="4">
    <location>
        <position position="38"/>
    </location>
</feature>
<dbReference type="InterPro" id="IPR000821">
    <property type="entry name" value="Ala_racemase"/>
</dbReference>
<sequence>MRDYYRVYANIDLDAIHENVVNAKKLTKPGTKLMAIIKADAYGHGAVEVAKTLDDVADAYGVAILEEGIELRQAGIQKPVLILGYTPKPLYPAMIQYDIATAVFTWEMAKEIDVEAAKLGKKAKVHIKLDTGMSRIGFRQDEESFETICRIAKLENLSIEGCFTHFARMDETDKTWARKQFQRYESFVKRLEDAGVTFPVKHVSNSAGIIEMPEVNLDMVRDGIAVYGMYPSEEVDKTRIALRPAMELKAYVSYVKTLEPGVQISYGGTYTTTRETRVATIPVGYADGYPRALSGKGRVLIHGQSAPILGRVCMDQFMVDVTDIPDVVQGDDVTLVGHDGDGYISIEEVADMAYSFNYEFVCDVGKRVPRVYYRHGKKVETKDYYPEFEI</sequence>